<dbReference type="InterPro" id="IPR052158">
    <property type="entry name" value="INH-QAR"/>
</dbReference>
<dbReference type="RefSeq" id="WP_013601535.1">
    <property type="nucleotide sequence ID" value="NZ_RBNH01000002.1"/>
</dbReference>
<keyword evidence="1" id="KW-0805">Transcription regulation</keyword>
<dbReference type="PANTHER" id="PTHR43130:SF3">
    <property type="entry name" value="HTH-TYPE TRANSCRIPTIONAL REGULATOR RV1931C"/>
    <property type="match status" value="1"/>
</dbReference>
<keyword evidence="2" id="KW-0238">DNA-binding</keyword>
<dbReference type="InterPro" id="IPR009057">
    <property type="entry name" value="Homeodomain-like_sf"/>
</dbReference>
<dbReference type="PANTHER" id="PTHR43130">
    <property type="entry name" value="ARAC-FAMILY TRANSCRIPTIONAL REGULATOR"/>
    <property type="match status" value="1"/>
</dbReference>
<protein>
    <submittedName>
        <fullName evidence="5">Helix-turn-helix domain-containing protein</fullName>
    </submittedName>
</protein>
<dbReference type="SUPFAM" id="SSF46689">
    <property type="entry name" value="Homeodomain-like"/>
    <property type="match status" value="2"/>
</dbReference>
<evidence type="ECO:0000313" key="6">
    <source>
        <dbReference type="Proteomes" id="UP000273159"/>
    </source>
</evidence>
<sequence>MLKSVAVIVVPNFSMFEFGTACEVFGIDRSGRGSGVPAFDFRVCTPVPGTVPLKAGMSMTVSLGLEATRDADLVIMAPYGRDDDLPESVLDALRAAHARGAWVMSICSGAFALARAGLLDGRRCTTHWHYSGQLAAEYPRVQVDENVLYVQDGNIISSAGTAAGIDACLHLVRVELGAHVAAAIARDMVVPPHRDGGQAQFIDRPMPTCGSAPMEQLLRWMVENLDREHTVNELAARVHMSPRTFARKFRSETGATPAAWLNSQRVLRAQDLLESTDLNIEEIARESGFGHPVLLRHHFAKVLDTSPQAYRRAFRGQLAEAV</sequence>
<dbReference type="OMA" id="GTTPYRW"/>
<dbReference type="InterPro" id="IPR029062">
    <property type="entry name" value="Class_I_gatase-like"/>
</dbReference>
<reference evidence="5 6" key="1">
    <citation type="submission" date="2018-10" db="EMBL/GenBank/DDBJ databases">
        <title>Genome-guide identification and characterization of bacteria that degrade polycyclic aromatic hydrocarbons and resist hexavalent chromium simultaneously.</title>
        <authorList>
            <person name="Feng H."/>
        </authorList>
    </citation>
    <scope>NUCLEOTIDE SEQUENCE [LARGE SCALE GENOMIC DNA]</scope>
    <source>
        <strain evidence="5 6">J015</strain>
    </source>
</reference>
<dbReference type="PROSITE" id="PS01124">
    <property type="entry name" value="HTH_ARAC_FAMILY_2"/>
    <property type="match status" value="1"/>
</dbReference>
<dbReference type="AlphaFoldDB" id="A0A3B0G4R0"/>
<gene>
    <name evidence="5" type="ORF">D7Z96_03170</name>
</gene>
<dbReference type="Gene3D" id="1.10.10.60">
    <property type="entry name" value="Homeodomain-like"/>
    <property type="match status" value="1"/>
</dbReference>
<reference evidence="6" key="2">
    <citation type="submission" date="2018-10" db="EMBL/GenBank/DDBJ databases">
        <authorList>
            <person name="Wang Y."/>
            <person name="Wang J."/>
            <person name="Yang X."/>
            <person name="Wang Z."/>
            <person name="Huang Y."/>
        </authorList>
    </citation>
    <scope>NUCLEOTIDE SEQUENCE [LARGE SCALE GENOMIC DNA]</scope>
    <source>
        <strain evidence="6">J015</strain>
    </source>
</reference>
<dbReference type="GO" id="GO:0003700">
    <property type="term" value="F:DNA-binding transcription factor activity"/>
    <property type="evidence" value="ECO:0007669"/>
    <property type="project" value="InterPro"/>
</dbReference>
<evidence type="ECO:0000313" key="5">
    <source>
        <dbReference type="EMBL" id="RKO26789.1"/>
    </source>
</evidence>
<evidence type="ECO:0000259" key="4">
    <source>
        <dbReference type="PROSITE" id="PS01124"/>
    </source>
</evidence>
<evidence type="ECO:0000256" key="1">
    <source>
        <dbReference type="ARBA" id="ARBA00023015"/>
    </source>
</evidence>
<organism evidence="5 6">
    <name type="scientific">Pseudarthrobacter phenanthrenivorans</name>
    <name type="common">Arthrobacter phenanthrenivorans</name>
    <dbReference type="NCBI Taxonomy" id="361575"/>
    <lineage>
        <taxon>Bacteria</taxon>
        <taxon>Bacillati</taxon>
        <taxon>Actinomycetota</taxon>
        <taxon>Actinomycetes</taxon>
        <taxon>Micrococcales</taxon>
        <taxon>Micrococcaceae</taxon>
        <taxon>Pseudarthrobacter</taxon>
    </lineage>
</organism>
<dbReference type="InterPro" id="IPR018060">
    <property type="entry name" value="HTH_AraC"/>
</dbReference>
<feature type="domain" description="HTH araC/xylS-type" evidence="4">
    <location>
        <begin position="215"/>
        <end position="313"/>
    </location>
</feature>
<dbReference type="InterPro" id="IPR018062">
    <property type="entry name" value="HTH_AraC-typ_CS"/>
</dbReference>
<dbReference type="SMART" id="SM00342">
    <property type="entry name" value="HTH_ARAC"/>
    <property type="match status" value="1"/>
</dbReference>
<dbReference type="PROSITE" id="PS00041">
    <property type="entry name" value="HTH_ARAC_FAMILY_1"/>
    <property type="match status" value="1"/>
</dbReference>
<evidence type="ECO:0000256" key="3">
    <source>
        <dbReference type="ARBA" id="ARBA00023163"/>
    </source>
</evidence>
<accession>A0A3B0G4R0</accession>
<comment type="caution">
    <text evidence="5">The sequence shown here is derived from an EMBL/GenBank/DDBJ whole genome shotgun (WGS) entry which is preliminary data.</text>
</comment>
<dbReference type="EMBL" id="RBNH01000002">
    <property type="protein sequence ID" value="RKO26789.1"/>
    <property type="molecule type" value="Genomic_DNA"/>
</dbReference>
<keyword evidence="3" id="KW-0804">Transcription</keyword>
<dbReference type="SUPFAM" id="SSF52317">
    <property type="entry name" value="Class I glutamine amidotransferase-like"/>
    <property type="match status" value="1"/>
</dbReference>
<proteinExistence type="predicted"/>
<name>A0A3B0G4R0_PSEPS</name>
<dbReference type="Gene3D" id="3.40.50.880">
    <property type="match status" value="1"/>
</dbReference>
<dbReference type="GO" id="GO:0043565">
    <property type="term" value="F:sequence-specific DNA binding"/>
    <property type="evidence" value="ECO:0007669"/>
    <property type="project" value="InterPro"/>
</dbReference>
<dbReference type="InterPro" id="IPR002818">
    <property type="entry name" value="DJ-1/PfpI"/>
</dbReference>
<dbReference type="Pfam" id="PF01965">
    <property type="entry name" value="DJ-1_PfpI"/>
    <property type="match status" value="1"/>
</dbReference>
<dbReference type="Proteomes" id="UP000273159">
    <property type="component" value="Unassembled WGS sequence"/>
</dbReference>
<dbReference type="CDD" id="cd03137">
    <property type="entry name" value="GATase1_AraC_1"/>
    <property type="match status" value="1"/>
</dbReference>
<evidence type="ECO:0000256" key="2">
    <source>
        <dbReference type="ARBA" id="ARBA00023125"/>
    </source>
</evidence>
<dbReference type="Pfam" id="PF12833">
    <property type="entry name" value="HTH_18"/>
    <property type="match status" value="1"/>
</dbReference>